<dbReference type="PANTHER" id="PTHR43690">
    <property type="entry name" value="NARDILYSIN"/>
    <property type="match status" value="1"/>
</dbReference>
<evidence type="ECO:0000256" key="2">
    <source>
        <dbReference type="ARBA" id="ARBA00022670"/>
    </source>
</evidence>
<dbReference type="EMBL" id="BMIX01000012">
    <property type="protein sequence ID" value="GGG46322.1"/>
    <property type="molecule type" value="Genomic_DNA"/>
</dbReference>
<comment type="caution">
    <text evidence="8">The sequence shown here is derived from an EMBL/GenBank/DDBJ whole genome shotgun (WGS) entry which is preliminary data.</text>
</comment>
<evidence type="ECO:0000259" key="7">
    <source>
        <dbReference type="Pfam" id="PF05193"/>
    </source>
</evidence>
<dbReference type="PANTHER" id="PTHR43690:SF17">
    <property type="entry name" value="PROTEIN YHJJ"/>
    <property type="match status" value="1"/>
</dbReference>
<dbReference type="InterPro" id="IPR050626">
    <property type="entry name" value="Peptidase_M16"/>
</dbReference>
<sequence length="940" mass="109821">MMDINKFKYLLIFGLLSFNIYNVDAQTFLHDLSDNPIPLDTTVRYGKLKNGFTYYIKKSQHQDKEVYMKLAVKAGSFFEKRSQEGYAHLLEHVVLFNRNPKDFEAMIESVGMNSRGQTGQIVTKYQIIIPDANKEKLGLGMDALKSWSSQLKFDSHQVGIQRGAVLGEMRSKDPYRDWLNKRYRKIMLQNANLPMYSEERIAKNITRFNMDLLKEFYKDWYRPDMQAAIIVGDIDPDSIQALVEKNFSGIKKLDGDKNYENILKRFHIQLEGENQYDSFQDSIDDGSRLIMFTKEKNHDYNKISERDFHQSFLQKIVNHITLKRSQNIQTQYYPPFSNYTNTHTVSNSYYNQILVSSLQVNLNENPEEIDKKISSALTAFKSLFSKITEQEIKDARSVLESEFIQTYEKNFGLAEAYLDNFIRGSAAPSPTRQAKLQNILTNIKVNEVQHFANQKANLLKDKDFVFINMPKGYLTGRKKIIDIIRSISDKPISFNPPILKMDLADSIDLKYVNSTTNKPSTNLIGVTRVKLNNGIDVWLKPTKPRSDEFKNQIEVLGFQPLNTGKKKNDVIPKIVAHSYASYAGTAEFNKFQVDHYLQKRNMKLQFRTEDNDFLIEGKFQKENLDDFFKLLFLKIQEPDKDTAAFSFWKRKEKSKNAVRGSSDFFRSEIEKIWHPNYPFNEQEILDTLSRDLILREYINHFSDFKNYSFILTGDFNSETLLKQISKYLETLPVSGNEDNPQQVSKKFSIRKRNDTIRLKNLDQALAEIYYPIKVPVDIKTQAILEVIKHALNERVFKRLRIGSYSPGASGFWIDKKNGIYTFLIDFDSELGYEQNMLGYAEDEFLKLRETGVDQEWLDTKIKLQINKHQQVINSFGYFNFWPEYLKESIKNKEDPEDWILQYPSLLQNFISLEEVNEAIRNYLSVTNQQTFLVLPEEKIY</sequence>
<evidence type="ECO:0000256" key="3">
    <source>
        <dbReference type="ARBA" id="ARBA00022801"/>
    </source>
</evidence>
<dbReference type="Proteomes" id="UP000605733">
    <property type="component" value="Unassembled WGS sequence"/>
</dbReference>
<keyword evidence="9" id="KW-1185">Reference proteome</keyword>
<dbReference type="Pfam" id="PF00675">
    <property type="entry name" value="Peptidase_M16"/>
    <property type="match status" value="1"/>
</dbReference>
<feature type="domain" description="Peptidase M16 C-terminal" evidence="7">
    <location>
        <begin position="694"/>
        <end position="859"/>
    </location>
</feature>
<gene>
    <name evidence="8" type="ORF">GCM10011532_32750</name>
</gene>
<evidence type="ECO:0000256" key="5">
    <source>
        <dbReference type="ARBA" id="ARBA00023049"/>
    </source>
</evidence>
<evidence type="ECO:0000313" key="8">
    <source>
        <dbReference type="EMBL" id="GGG46322.1"/>
    </source>
</evidence>
<organism evidence="8 9">
    <name type="scientific">Christiangramia forsetii</name>
    <dbReference type="NCBI Taxonomy" id="411153"/>
    <lineage>
        <taxon>Bacteria</taxon>
        <taxon>Pseudomonadati</taxon>
        <taxon>Bacteroidota</taxon>
        <taxon>Flavobacteriia</taxon>
        <taxon>Flavobacteriales</taxon>
        <taxon>Flavobacteriaceae</taxon>
        <taxon>Christiangramia</taxon>
    </lineage>
</organism>
<dbReference type="Pfam" id="PF05193">
    <property type="entry name" value="Peptidase_M16_C"/>
    <property type="match status" value="2"/>
</dbReference>
<evidence type="ECO:0000256" key="4">
    <source>
        <dbReference type="ARBA" id="ARBA00022833"/>
    </source>
</evidence>
<dbReference type="SUPFAM" id="SSF63411">
    <property type="entry name" value="LuxS/MPP-like metallohydrolase"/>
    <property type="match status" value="4"/>
</dbReference>
<dbReference type="InterPro" id="IPR011765">
    <property type="entry name" value="Pept_M16_N"/>
</dbReference>
<feature type="domain" description="Peptidase M16 C-terminal" evidence="7">
    <location>
        <begin position="208"/>
        <end position="265"/>
    </location>
</feature>
<protein>
    <submittedName>
        <fullName evidence="8">Peptidase M16</fullName>
    </submittedName>
</protein>
<evidence type="ECO:0000313" key="9">
    <source>
        <dbReference type="Proteomes" id="UP000605733"/>
    </source>
</evidence>
<accession>A0ABQ1WV02</accession>
<keyword evidence="4" id="KW-0862">Zinc</keyword>
<comment type="similarity">
    <text evidence="1">Belongs to the peptidase M16 family.</text>
</comment>
<proteinExistence type="inferred from homology"/>
<keyword evidence="2" id="KW-0645">Protease</keyword>
<evidence type="ECO:0000259" key="6">
    <source>
        <dbReference type="Pfam" id="PF00675"/>
    </source>
</evidence>
<dbReference type="InterPro" id="IPR011249">
    <property type="entry name" value="Metalloenz_LuxS/M16"/>
</dbReference>
<dbReference type="RefSeq" id="WP_011709267.1">
    <property type="nucleotide sequence ID" value="NZ_BMIX01000012.1"/>
</dbReference>
<feature type="domain" description="Peptidase M16 N-terminal" evidence="6">
    <location>
        <begin position="58"/>
        <end position="175"/>
    </location>
</feature>
<name>A0ABQ1WV02_9FLAO</name>
<dbReference type="InterPro" id="IPR007863">
    <property type="entry name" value="Peptidase_M16_C"/>
</dbReference>
<keyword evidence="5" id="KW-0482">Metalloprotease</keyword>
<dbReference type="Gene3D" id="3.30.830.10">
    <property type="entry name" value="Metalloenzyme, LuxS/M16 peptidase-like"/>
    <property type="match status" value="4"/>
</dbReference>
<keyword evidence="3" id="KW-0378">Hydrolase</keyword>
<evidence type="ECO:0000256" key="1">
    <source>
        <dbReference type="ARBA" id="ARBA00007261"/>
    </source>
</evidence>
<reference evidence="9" key="1">
    <citation type="journal article" date="2019" name="Int. J. Syst. Evol. Microbiol.">
        <title>The Global Catalogue of Microorganisms (GCM) 10K type strain sequencing project: providing services to taxonomists for standard genome sequencing and annotation.</title>
        <authorList>
            <consortium name="The Broad Institute Genomics Platform"/>
            <consortium name="The Broad Institute Genome Sequencing Center for Infectious Disease"/>
            <person name="Wu L."/>
            <person name="Ma J."/>
        </authorList>
    </citation>
    <scope>NUCLEOTIDE SEQUENCE [LARGE SCALE GENOMIC DNA]</scope>
    <source>
        <strain evidence="9">CGMCC 1.15422</strain>
    </source>
</reference>